<keyword evidence="2" id="KW-0158">Chromosome</keyword>
<comment type="caution">
    <text evidence="10">The sequence shown here is derived from an EMBL/GenBank/DDBJ whole genome shotgun (WGS) entry which is preliminary data.</text>
</comment>
<evidence type="ECO:0000256" key="3">
    <source>
        <dbReference type="ARBA" id="ARBA00022574"/>
    </source>
</evidence>
<dbReference type="EMBL" id="JAZGQO010000002">
    <property type="protein sequence ID" value="KAK6190110.1"/>
    <property type="molecule type" value="Genomic_DNA"/>
</dbReference>
<keyword evidence="3 7" id="KW-0853">WD repeat</keyword>
<keyword evidence="4" id="KW-0433">Leucine-rich repeat</keyword>
<dbReference type="Gene3D" id="2.130.10.10">
    <property type="entry name" value="YVTN repeat-like/Quinoprotein amine dehydrogenase"/>
    <property type="match status" value="1"/>
</dbReference>
<dbReference type="InterPro" id="IPR036322">
    <property type="entry name" value="WD40_repeat_dom_sf"/>
</dbReference>
<evidence type="ECO:0000256" key="7">
    <source>
        <dbReference type="PROSITE-ProRule" id="PRU00221"/>
    </source>
</evidence>
<dbReference type="InterPro" id="IPR052489">
    <property type="entry name" value="LRWD1"/>
</dbReference>
<evidence type="ECO:0000256" key="5">
    <source>
        <dbReference type="ARBA" id="ARBA00022737"/>
    </source>
</evidence>
<dbReference type="PROSITE" id="PS00678">
    <property type="entry name" value="WD_REPEATS_1"/>
    <property type="match status" value="1"/>
</dbReference>
<feature type="region of interest" description="Disordered" evidence="8">
    <location>
        <begin position="1"/>
        <end position="21"/>
    </location>
</feature>
<dbReference type="Pfam" id="PF23215">
    <property type="entry name" value="WD_LRWD1"/>
    <property type="match status" value="1"/>
</dbReference>
<dbReference type="PROSITE" id="PS50294">
    <property type="entry name" value="WD_REPEATS_REGION"/>
    <property type="match status" value="1"/>
</dbReference>
<dbReference type="PANTHER" id="PTHR24370:SF10">
    <property type="entry name" value="LEUCINE-RICH REPEAT AND WD REPEAT-CONTAINING PROTEIN 1"/>
    <property type="match status" value="1"/>
</dbReference>
<dbReference type="PANTHER" id="PTHR24370">
    <property type="entry name" value="OPTICIN"/>
    <property type="match status" value="1"/>
</dbReference>
<evidence type="ECO:0000313" key="10">
    <source>
        <dbReference type="EMBL" id="KAK6190110.1"/>
    </source>
</evidence>
<dbReference type="SUPFAM" id="SSF50978">
    <property type="entry name" value="WD40 repeat-like"/>
    <property type="match status" value="1"/>
</dbReference>
<evidence type="ECO:0000256" key="4">
    <source>
        <dbReference type="ARBA" id="ARBA00022614"/>
    </source>
</evidence>
<proteinExistence type="predicted"/>
<protein>
    <recommendedName>
        <fullName evidence="9">Leucine-rich repeat and WD repeat-containing protein 1 WD domain-containing protein</fullName>
    </recommendedName>
</protein>
<feature type="domain" description="Leucine-rich repeat and WD repeat-containing protein 1 WD" evidence="9">
    <location>
        <begin position="22"/>
        <end position="409"/>
    </location>
</feature>
<evidence type="ECO:0000256" key="6">
    <source>
        <dbReference type="ARBA" id="ARBA00022853"/>
    </source>
</evidence>
<sequence length="409" mass="45994">MTSYGNKRKIEDKEKLPPLPDYEPTAFLRCHSSENDPNDNLSKVWRSAFEPSLQNPGESSYILASCGSKIVNLIDCQTGKVMKRYNDPDSNESFYTLAWSTLPIQGKTSKCNILAVAGEGCRVKLLYPTQLVMYSTLTYHKKYISCLLFHSTKPNYLFSGSRDGWIVLWDIGIPDITLQTKNNNSPLLRFSLPDINLDALNLAYSSTQNILIAACENGCIGWKLDDINKQTKKRNKIISQTDYIFVKSDVKQTIDGLIMLTDDIIASKQVGTGLIQLWSIKENINSKKSKSSQTIKPLLELEYTSTTVDYLNFGYTPGMLCVGDDVGNIYLYNLKNYLKKNKSQESLLAPSQVIEWPEISVDGKSDIDSDAVPVLDKQKIVVNCVSVSSNQEYIVYGTDTNLLCIWKRC</sequence>
<dbReference type="InterPro" id="IPR015943">
    <property type="entry name" value="WD40/YVTN_repeat-like_dom_sf"/>
</dbReference>
<dbReference type="InterPro" id="IPR056160">
    <property type="entry name" value="WD_LRWD1"/>
</dbReference>
<keyword evidence="11" id="KW-1185">Reference proteome</keyword>
<dbReference type="SMART" id="SM00320">
    <property type="entry name" value="WD40"/>
    <property type="match status" value="5"/>
</dbReference>
<keyword evidence="5" id="KW-0677">Repeat</keyword>
<dbReference type="InterPro" id="IPR001680">
    <property type="entry name" value="WD40_rpt"/>
</dbReference>
<evidence type="ECO:0000256" key="8">
    <source>
        <dbReference type="SAM" id="MobiDB-lite"/>
    </source>
</evidence>
<dbReference type="GO" id="GO:0071169">
    <property type="term" value="P:establishment of protein localization to chromatin"/>
    <property type="evidence" value="ECO:0007669"/>
    <property type="project" value="TreeGrafter"/>
</dbReference>
<dbReference type="PROSITE" id="PS50082">
    <property type="entry name" value="WD_REPEATS_2"/>
    <property type="match status" value="1"/>
</dbReference>
<dbReference type="GO" id="GO:0005664">
    <property type="term" value="C:nuclear origin of replication recognition complex"/>
    <property type="evidence" value="ECO:0007669"/>
    <property type="project" value="TreeGrafter"/>
</dbReference>
<evidence type="ECO:0000313" key="11">
    <source>
        <dbReference type="Proteomes" id="UP001347796"/>
    </source>
</evidence>
<accession>A0AAN8KB32</accession>
<name>A0AAN8KB32_PATCE</name>
<dbReference type="AlphaFoldDB" id="A0AAN8KB32"/>
<evidence type="ECO:0000256" key="1">
    <source>
        <dbReference type="ARBA" id="ARBA00004286"/>
    </source>
</evidence>
<gene>
    <name evidence="10" type="ORF">SNE40_002045</name>
</gene>
<keyword evidence="6" id="KW-0156">Chromatin regulator</keyword>
<dbReference type="GO" id="GO:0006325">
    <property type="term" value="P:chromatin organization"/>
    <property type="evidence" value="ECO:0007669"/>
    <property type="project" value="UniProtKB-KW"/>
</dbReference>
<organism evidence="10 11">
    <name type="scientific">Patella caerulea</name>
    <name type="common">Rayed Mediterranean limpet</name>
    <dbReference type="NCBI Taxonomy" id="87958"/>
    <lineage>
        <taxon>Eukaryota</taxon>
        <taxon>Metazoa</taxon>
        <taxon>Spiralia</taxon>
        <taxon>Lophotrochozoa</taxon>
        <taxon>Mollusca</taxon>
        <taxon>Gastropoda</taxon>
        <taxon>Patellogastropoda</taxon>
        <taxon>Patelloidea</taxon>
        <taxon>Patellidae</taxon>
        <taxon>Patella</taxon>
    </lineage>
</organism>
<evidence type="ECO:0000256" key="2">
    <source>
        <dbReference type="ARBA" id="ARBA00022454"/>
    </source>
</evidence>
<dbReference type="Proteomes" id="UP001347796">
    <property type="component" value="Unassembled WGS sequence"/>
</dbReference>
<dbReference type="InterPro" id="IPR019775">
    <property type="entry name" value="WD40_repeat_CS"/>
</dbReference>
<comment type="subcellular location">
    <subcellularLocation>
        <location evidence="1">Chromosome</location>
    </subcellularLocation>
</comment>
<reference evidence="10 11" key="1">
    <citation type="submission" date="2024-01" db="EMBL/GenBank/DDBJ databases">
        <title>The genome of the rayed Mediterranean limpet Patella caerulea (Linnaeus, 1758).</title>
        <authorList>
            <person name="Anh-Thu Weber A."/>
            <person name="Halstead-Nussloch G."/>
        </authorList>
    </citation>
    <scope>NUCLEOTIDE SEQUENCE [LARGE SCALE GENOMIC DNA]</scope>
    <source>
        <strain evidence="10">AATW-2023a</strain>
        <tissue evidence="10">Whole specimen</tissue>
    </source>
</reference>
<feature type="repeat" description="WD" evidence="7">
    <location>
        <begin position="137"/>
        <end position="171"/>
    </location>
</feature>
<evidence type="ECO:0000259" key="9">
    <source>
        <dbReference type="Pfam" id="PF23215"/>
    </source>
</evidence>
<dbReference type="GO" id="GO:0003682">
    <property type="term" value="F:chromatin binding"/>
    <property type="evidence" value="ECO:0007669"/>
    <property type="project" value="TreeGrafter"/>
</dbReference>